<keyword evidence="2" id="KW-1185">Reference proteome</keyword>
<sequence>MLDIEEKPTIEVVRREADTADVHPVELVEPQHRRRDFLAEVRRREHDRDLSRHDRFFVRIVEPLEQAGTRVVGIDGRALGLREVGGERLHDVVEGHHRDHRGVPERLELHVTAVLGALQLDDDEAG</sequence>
<organism evidence="1 2">
    <name type="scientific">Nocardioides albidus</name>
    <dbReference type="NCBI Taxonomy" id="1517589"/>
    <lineage>
        <taxon>Bacteria</taxon>
        <taxon>Bacillati</taxon>
        <taxon>Actinomycetota</taxon>
        <taxon>Actinomycetes</taxon>
        <taxon>Propionibacteriales</taxon>
        <taxon>Nocardioidaceae</taxon>
        <taxon>Nocardioides</taxon>
    </lineage>
</organism>
<accession>A0A5C4VRC6</accession>
<evidence type="ECO:0000313" key="1">
    <source>
        <dbReference type="EMBL" id="TNM38444.1"/>
    </source>
</evidence>
<dbReference type="EMBL" id="VDMP01000025">
    <property type="protein sequence ID" value="TNM38444.1"/>
    <property type="molecule type" value="Genomic_DNA"/>
</dbReference>
<evidence type="ECO:0000313" key="2">
    <source>
        <dbReference type="Proteomes" id="UP000313231"/>
    </source>
</evidence>
<dbReference type="Proteomes" id="UP000313231">
    <property type="component" value="Unassembled WGS sequence"/>
</dbReference>
<comment type="caution">
    <text evidence="1">The sequence shown here is derived from an EMBL/GenBank/DDBJ whole genome shotgun (WGS) entry which is preliminary data.</text>
</comment>
<proteinExistence type="predicted"/>
<protein>
    <submittedName>
        <fullName evidence="1">Uncharacterized protein</fullName>
    </submittedName>
</protein>
<name>A0A5C4VRC6_9ACTN</name>
<dbReference type="AlphaFoldDB" id="A0A5C4VRC6"/>
<gene>
    <name evidence="1" type="ORF">FHP29_14425</name>
</gene>
<reference evidence="1 2" key="1">
    <citation type="journal article" date="2016" name="Int. J. Syst. Evol. Microbiol.">
        <title>Nocardioides albidus sp. nov., an actinobacterium isolated from garden soil.</title>
        <authorList>
            <person name="Singh H."/>
            <person name="Du J."/>
            <person name="Trinh H."/>
            <person name="Won K."/>
            <person name="Yang J.E."/>
            <person name="Yin C."/>
            <person name="Kook M."/>
            <person name="Yi T.H."/>
        </authorList>
    </citation>
    <scope>NUCLEOTIDE SEQUENCE [LARGE SCALE GENOMIC DNA]</scope>
    <source>
        <strain evidence="1 2">CCTCC AB 2015297</strain>
    </source>
</reference>